<feature type="binding site" evidence="6">
    <location>
        <position position="197"/>
    </location>
    <ligand>
        <name>FMN</name>
        <dbReference type="ChEBI" id="CHEBI:58210"/>
    </ligand>
</feature>
<evidence type="ECO:0000313" key="9">
    <source>
        <dbReference type="EMBL" id="TNM63385.1"/>
    </source>
</evidence>
<keyword evidence="3 6" id="KW-0288">FMN</keyword>
<dbReference type="GO" id="GO:0004733">
    <property type="term" value="F:pyridoxamine phosphate oxidase activity"/>
    <property type="evidence" value="ECO:0007669"/>
    <property type="project" value="UniProtKB-EC"/>
</dbReference>
<dbReference type="GO" id="GO:0008615">
    <property type="term" value="P:pyridoxine biosynthetic process"/>
    <property type="evidence" value="ECO:0007669"/>
    <property type="project" value="UniProtKB-KW"/>
</dbReference>
<sequence>MRSKLRALPSLAGPFPPFDLDTTSPNPQDMFAAWLSDAIEAGIREPHSMVLSTVDELGEPDARVLILKNLDQRGWHFATIGNGLKGCQIAANPNVSLTFYWSSLGRQVRIRGVTLKADDHESNADFQARSAVAKANVFVGRQSQVLTSRSELDTAIANGARQVSEKPDSIASNWSLFIASPREVEFWQAAEDRRHQRLLYKRDGTAWLCDQLWP</sequence>
<reference evidence="9 10" key="1">
    <citation type="submission" date="2019-06" db="EMBL/GenBank/DDBJ databases">
        <title>The draft genome of Rhizobium smilacinae PTYR-5.</title>
        <authorList>
            <person name="Liu L."/>
            <person name="Li L."/>
            <person name="Zhang X."/>
        </authorList>
    </citation>
    <scope>NUCLEOTIDE SEQUENCE [LARGE SCALE GENOMIC DNA]</scope>
    <source>
        <strain evidence="9 10">PTYR-5</strain>
    </source>
</reference>
<evidence type="ECO:0000256" key="6">
    <source>
        <dbReference type="PIRSR" id="PIRSR000190-2"/>
    </source>
</evidence>
<keyword evidence="5" id="KW-0664">Pyridoxine biosynthesis</keyword>
<name>A0A5C4XIP5_9HYPH</name>
<proteinExistence type="inferred from homology"/>
<dbReference type="InterPro" id="IPR012349">
    <property type="entry name" value="Split_barrel_FMN-bd"/>
</dbReference>
<feature type="binding site" evidence="6">
    <location>
        <position position="187"/>
    </location>
    <ligand>
        <name>FMN</name>
        <dbReference type="ChEBI" id="CHEBI:58210"/>
    </ligand>
</feature>
<dbReference type="NCBIfam" id="NF004231">
    <property type="entry name" value="PRK05679.1"/>
    <property type="match status" value="1"/>
</dbReference>
<feature type="domain" description="Pyridoxine 5'-phosphate oxidase dimerisation C-terminal" evidence="8">
    <location>
        <begin position="174"/>
        <end position="214"/>
    </location>
</feature>
<feature type="domain" description="Pyridoxamine 5'-phosphate oxidase N-terminal" evidence="7">
    <location>
        <begin position="36"/>
        <end position="156"/>
    </location>
</feature>
<dbReference type="EC" id="1.4.3.5" evidence="9"/>
<dbReference type="EMBL" id="VDMN01000002">
    <property type="protein sequence ID" value="TNM63385.1"/>
    <property type="molecule type" value="Genomic_DNA"/>
</dbReference>
<comment type="similarity">
    <text evidence="1">Belongs to the pyridoxamine 5'-phosphate oxidase family.</text>
</comment>
<dbReference type="InterPro" id="IPR019576">
    <property type="entry name" value="Pyridoxamine_oxidase_dimer_C"/>
</dbReference>
<dbReference type="Pfam" id="PF01243">
    <property type="entry name" value="PNPOx_N"/>
    <property type="match status" value="1"/>
</dbReference>
<protein>
    <submittedName>
        <fullName evidence="9">Pyridoxamine 5'-phosphate oxidase</fullName>
        <ecNumber evidence="9">1.4.3.5</ecNumber>
    </submittedName>
</protein>
<evidence type="ECO:0000256" key="3">
    <source>
        <dbReference type="ARBA" id="ARBA00022643"/>
    </source>
</evidence>
<evidence type="ECO:0000259" key="7">
    <source>
        <dbReference type="Pfam" id="PF01243"/>
    </source>
</evidence>
<feature type="binding site" evidence="6">
    <location>
        <position position="107"/>
    </location>
    <ligand>
        <name>FMN</name>
        <dbReference type="ChEBI" id="CHEBI:58210"/>
    </ligand>
</feature>
<keyword evidence="4 9" id="KW-0560">Oxidoreductase</keyword>
<feature type="binding site" evidence="6">
    <location>
        <position position="85"/>
    </location>
    <ligand>
        <name>FMN</name>
        <dbReference type="ChEBI" id="CHEBI:58210"/>
    </ligand>
</feature>
<comment type="caution">
    <text evidence="9">The sequence shown here is derived from an EMBL/GenBank/DDBJ whole genome shotgun (WGS) entry which is preliminary data.</text>
</comment>
<dbReference type="PIRSF" id="PIRSF000190">
    <property type="entry name" value="Pyd_amn-ph_oxd"/>
    <property type="match status" value="1"/>
</dbReference>
<feature type="binding site" evidence="6">
    <location>
        <begin position="63"/>
        <end position="68"/>
    </location>
    <ligand>
        <name>FMN</name>
        <dbReference type="ChEBI" id="CHEBI:58210"/>
    </ligand>
</feature>
<dbReference type="PANTHER" id="PTHR10851:SF0">
    <property type="entry name" value="PYRIDOXINE-5'-PHOSPHATE OXIDASE"/>
    <property type="match status" value="1"/>
</dbReference>
<comment type="cofactor">
    <cofactor evidence="6">
        <name>FMN</name>
        <dbReference type="ChEBI" id="CHEBI:58210"/>
    </cofactor>
    <text evidence="6">Binds 1 FMN per subunit.</text>
</comment>
<evidence type="ECO:0000259" key="8">
    <source>
        <dbReference type="Pfam" id="PF10590"/>
    </source>
</evidence>
<keyword evidence="10" id="KW-1185">Reference proteome</keyword>
<dbReference type="RefSeq" id="WP_139676298.1">
    <property type="nucleotide sequence ID" value="NZ_VDMN01000002.1"/>
</dbReference>
<evidence type="ECO:0000256" key="4">
    <source>
        <dbReference type="ARBA" id="ARBA00023002"/>
    </source>
</evidence>
<dbReference type="GO" id="GO:0010181">
    <property type="term" value="F:FMN binding"/>
    <property type="evidence" value="ECO:0007669"/>
    <property type="project" value="InterPro"/>
</dbReference>
<dbReference type="InterPro" id="IPR000659">
    <property type="entry name" value="Pyridox_Oxase"/>
</dbReference>
<dbReference type="AlphaFoldDB" id="A0A5C4XIP5"/>
<dbReference type="InterPro" id="IPR011576">
    <property type="entry name" value="Pyridox_Oxase_N"/>
</dbReference>
<evidence type="ECO:0000256" key="5">
    <source>
        <dbReference type="ARBA" id="ARBA00023096"/>
    </source>
</evidence>
<evidence type="ECO:0000313" key="10">
    <source>
        <dbReference type="Proteomes" id="UP000311605"/>
    </source>
</evidence>
<accession>A0A5C4XIP5</accession>
<dbReference type="Gene3D" id="2.30.110.10">
    <property type="entry name" value="Electron Transport, Fmn-binding Protein, Chain A"/>
    <property type="match status" value="1"/>
</dbReference>
<organism evidence="9 10">
    <name type="scientific">Aliirhizobium smilacinae</name>
    <dbReference type="NCBI Taxonomy" id="1395944"/>
    <lineage>
        <taxon>Bacteria</taxon>
        <taxon>Pseudomonadati</taxon>
        <taxon>Pseudomonadota</taxon>
        <taxon>Alphaproteobacteria</taxon>
        <taxon>Hyphomicrobiales</taxon>
        <taxon>Rhizobiaceae</taxon>
        <taxon>Aliirhizobium</taxon>
    </lineage>
</organism>
<keyword evidence="2" id="KW-0285">Flavoprotein</keyword>
<evidence type="ECO:0000256" key="1">
    <source>
        <dbReference type="ARBA" id="ARBA00007301"/>
    </source>
</evidence>
<gene>
    <name evidence="9" type="primary">pdxH</name>
    <name evidence="9" type="ORF">FHP24_11235</name>
</gene>
<dbReference type="Proteomes" id="UP000311605">
    <property type="component" value="Unassembled WGS sequence"/>
</dbReference>
<dbReference type="Pfam" id="PF10590">
    <property type="entry name" value="PNP_phzG_C"/>
    <property type="match status" value="1"/>
</dbReference>
<dbReference type="PANTHER" id="PTHR10851">
    <property type="entry name" value="PYRIDOXINE-5-PHOSPHATE OXIDASE"/>
    <property type="match status" value="1"/>
</dbReference>
<evidence type="ECO:0000256" key="2">
    <source>
        <dbReference type="ARBA" id="ARBA00022630"/>
    </source>
</evidence>
<dbReference type="SUPFAM" id="SSF50475">
    <property type="entry name" value="FMN-binding split barrel"/>
    <property type="match status" value="1"/>
</dbReference>
<feature type="binding site" evidence="6">
    <location>
        <begin position="142"/>
        <end position="143"/>
    </location>
    <ligand>
        <name>FMN</name>
        <dbReference type="ChEBI" id="CHEBI:58210"/>
    </ligand>
</feature>
<dbReference type="OrthoDB" id="9780392at2"/>